<comment type="subcellular location">
    <subcellularLocation>
        <location evidence="1">Periplasm</location>
    </subcellularLocation>
</comment>
<organism evidence="7 8">
    <name type="scientific">Endozoicomonas numazuensis</name>
    <dbReference type="NCBI Taxonomy" id="1137799"/>
    <lineage>
        <taxon>Bacteria</taxon>
        <taxon>Pseudomonadati</taxon>
        <taxon>Pseudomonadota</taxon>
        <taxon>Gammaproteobacteria</taxon>
        <taxon>Oceanospirillales</taxon>
        <taxon>Endozoicomonadaceae</taxon>
        <taxon>Endozoicomonas</taxon>
    </lineage>
</organism>
<evidence type="ECO:0000313" key="8">
    <source>
        <dbReference type="Proteomes" id="UP000028073"/>
    </source>
</evidence>
<dbReference type="SUPFAM" id="SSF53850">
    <property type="entry name" value="Periplasmic binding protein-like II"/>
    <property type="match status" value="1"/>
</dbReference>
<evidence type="ECO:0000256" key="3">
    <source>
        <dbReference type="ARBA" id="ARBA00022448"/>
    </source>
</evidence>
<evidence type="ECO:0000256" key="5">
    <source>
        <dbReference type="ARBA" id="ARBA00022764"/>
    </source>
</evidence>
<evidence type="ECO:0000256" key="6">
    <source>
        <dbReference type="SAM" id="SignalP"/>
    </source>
</evidence>
<dbReference type="Pfam" id="PF13531">
    <property type="entry name" value="SBP_bac_11"/>
    <property type="match status" value="1"/>
</dbReference>
<keyword evidence="8" id="KW-1185">Reference proteome</keyword>
<dbReference type="STRING" id="1137799.GZ78_21175"/>
<dbReference type="GO" id="GO:0140104">
    <property type="term" value="F:molecular carrier activity"/>
    <property type="evidence" value="ECO:0007669"/>
    <property type="project" value="InterPro"/>
</dbReference>
<evidence type="ECO:0000313" key="7">
    <source>
        <dbReference type="EMBL" id="KEQ16390.1"/>
    </source>
</evidence>
<dbReference type="eggNOG" id="COG4588">
    <property type="taxonomic scope" value="Bacteria"/>
</dbReference>
<dbReference type="Gene3D" id="3.40.190.10">
    <property type="entry name" value="Periplasmic binding protein-like II"/>
    <property type="match status" value="2"/>
</dbReference>
<protein>
    <submittedName>
        <fullName evidence="7">Accessory colonization factor</fullName>
    </submittedName>
</protein>
<dbReference type="CDD" id="cd13519">
    <property type="entry name" value="PBP2_PEB3_AcfC"/>
    <property type="match status" value="1"/>
</dbReference>
<dbReference type="OrthoDB" id="9802127at2"/>
<keyword evidence="5" id="KW-0574">Periplasm</keyword>
<dbReference type="AlphaFoldDB" id="A0A081ND67"/>
<keyword evidence="4 6" id="KW-0732">Signal</keyword>
<dbReference type="InterPro" id="IPR005669">
    <property type="entry name" value="Thiosulph/SO4-bd"/>
</dbReference>
<comment type="caution">
    <text evidence="7">The sequence shown here is derived from an EMBL/GenBank/DDBJ whole genome shotgun (WGS) entry which is preliminary data.</text>
</comment>
<reference evidence="7 8" key="1">
    <citation type="submission" date="2014-06" db="EMBL/GenBank/DDBJ databases">
        <title>Whole Genome Sequences of Three Symbiotic Endozoicomonas Bacteria.</title>
        <authorList>
            <person name="Neave M.J."/>
            <person name="Apprill A."/>
            <person name="Voolstra C.R."/>
        </authorList>
    </citation>
    <scope>NUCLEOTIDE SEQUENCE [LARGE SCALE GENOMIC DNA]</scope>
    <source>
        <strain evidence="7 8">DSM 25634</strain>
    </source>
</reference>
<dbReference type="RefSeq" id="WP_034839869.1">
    <property type="nucleotide sequence ID" value="NZ_JOKH01000005.1"/>
</dbReference>
<evidence type="ECO:0000256" key="1">
    <source>
        <dbReference type="ARBA" id="ARBA00004418"/>
    </source>
</evidence>
<gene>
    <name evidence="7" type="ORF">GZ78_21175</name>
</gene>
<dbReference type="PANTHER" id="PTHR30368:SF2">
    <property type="entry name" value="SULFATE-BINDING PROTEIN"/>
    <property type="match status" value="1"/>
</dbReference>
<feature type="chain" id="PRO_5001760744" evidence="6">
    <location>
        <begin position="25"/>
        <end position="278"/>
    </location>
</feature>
<keyword evidence="3" id="KW-0813">Transport</keyword>
<dbReference type="GO" id="GO:0042597">
    <property type="term" value="C:periplasmic space"/>
    <property type="evidence" value="ECO:0007669"/>
    <property type="project" value="UniProtKB-SubCell"/>
</dbReference>
<feature type="signal peptide" evidence="6">
    <location>
        <begin position="1"/>
        <end position="24"/>
    </location>
</feature>
<dbReference type="GO" id="GO:1902358">
    <property type="term" value="P:sulfate transmembrane transport"/>
    <property type="evidence" value="ECO:0007669"/>
    <property type="project" value="InterPro"/>
</dbReference>
<proteinExistence type="inferred from homology"/>
<comment type="similarity">
    <text evidence="2">Belongs to the prokaryotic sulfate-binding protein family.</text>
</comment>
<dbReference type="PANTHER" id="PTHR30368">
    <property type="entry name" value="SULFATE-BINDING PROTEIN"/>
    <property type="match status" value="1"/>
</dbReference>
<name>A0A081ND67_9GAMM</name>
<evidence type="ECO:0000256" key="2">
    <source>
        <dbReference type="ARBA" id="ARBA00006099"/>
    </source>
</evidence>
<dbReference type="EMBL" id="JOKH01000005">
    <property type="protein sequence ID" value="KEQ16390.1"/>
    <property type="molecule type" value="Genomic_DNA"/>
</dbReference>
<sequence>MKKIKALATSIALATLTASSIASATTVMDNMDDREGMFYDASIQHHPADGVIRLYGPGGPHSALIKVAEAYEKKTGQKVEVIFGPEKKWTRDAQAKADIIFGSSEQSITAYLENYHFITQKDVQPVYIRRAIIAVKKGNPKNIQGFDDLLKPGTKVVVTEGKGVYNTSGTGVWEDIAGREGSLKDIQQLRNNIIAFEKGSGAGFKEFNNQGDAWITWIDWPLTNPGKADYVELDKDRTIYRDMNIAVSPKADPATADFVKFLNSNEGEKLVATLGWTR</sequence>
<dbReference type="Proteomes" id="UP000028073">
    <property type="component" value="Unassembled WGS sequence"/>
</dbReference>
<evidence type="ECO:0000256" key="4">
    <source>
        <dbReference type="ARBA" id="ARBA00022729"/>
    </source>
</evidence>
<accession>A0A081ND67</accession>